<name>A0A655ABT0_MYCTX</name>
<dbReference type="AlphaFoldDB" id="A0A655ABT0"/>
<accession>A0A655ABT0</accession>
<gene>
    <name evidence="1" type="ORF">ERS027646_02515</name>
</gene>
<protein>
    <submittedName>
        <fullName evidence="1">Uncharacterized protein</fullName>
    </submittedName>
</protein>
<dbReference type="Proteomes" id="UP000048948">
    <property type="component" value="Unassembled WGS sequence"/>
</dbReference>
<reference evidence="1 2" key="1">
    <citation type="submission" date="2015-03" db="EMBL/GenBank/DDBJ databases">
        <authorList>
            <consortium name="Pathogen Informatics"/>
        </authorList>
    </citation>
    <scope>NUCLEOTIDE SEQUENCE [LARGE SCALE GENOMIC DNA]</scope>
    <source>
        <strain evidence="1 2">Bir 172</strain>
    </source>
</reference>
<dbReference type="EMBL" id="CNGE01000471">
    <property type="protein sequence ID" value="CKS82136.1"/>
    <property type="molecule type" value="Genomic_DNA"/>
</dbReference>
<sequence>MTATATPNRWPFGMTATGMNEAAKIVAPTTRLRSAPHLTANQRVMRSCPPTATRPDTANIAAIKRYWLRGMRIDACMGRAR</sequence>
<organism evidence="1 2">
    <name type="scientific">Mycobacterium tuberculosis</name>
    <dbReference type="NCBI Taxonomy" id="1773"/>
    <lineage>
        <taxon>Bacteria</taxon>
        <taxon>Bacillati</taxon>
        <taxon>Actinomycetota</taxon>
        <taxon>Actinomycetes</taxon>
        <taxon>Mycobacteriales</taxon>
        <taxon>Mycobacteriaceae</taxon>
        <taxon>Mycobacterium</taxon>
        <taxon>Mycobacterium tuberculosis complex</taxon>
    </lineage>
</organism>
<evidence type="ECO:0000313" key="2">
    <source>
        <dbReference type="Proteomes" id="UP000048948"/>
    </source>
</evidence>
<evidence type="ECO:0000313" key="1">
    <source>
        <dbReference type="EMBL" id="CKS82136.1"/>
    </source>
</evidence>
<proteinExistence type="predicted"/>